<keyword evidence="4" id="KW-1185">Reference proteome</keyword>
<sequence>MHSTHLALLAAALASFADANQPTASIPWLVEPENNAPALLPWLPPRPKDQGDPKSEKRMGTKAFCRQQHDEEECIKQREKPVFMKADRSKCRTGTWITEPCMGTVKWCKHADTLMEWKLPDDETAKQTAQRCITFRNPPQQPKDEWVLGSGCSKLSEACLGTDSWCVWYHDLYANQENCFLNHQPRPQGQAPFKFRNSSFFADSEFRNGTEAVCLAIRSNETRTDCFRAREKIPFQVPFAPNCPTGSRDTAMDERCLGSVAWCELQKDVYGSIASCLSLRTEQPKTKLPWQTKQASKCHGLDVEACLGTEGFCIRLNDQVKRRECFELRDTAPLLPATADTCAEERCVGTVAWCSDKWNQTGYANASECFGVRDVDPSGFMSAITETTALETEKILVAAALMRANVTMIREALKNETQDSSVWMKNGIMAGRELFQMTGKGGYWRKGIQKGIEHALEADAEL</sequence>
<name>A0A2C5ZNZ3_9HYPO</name>
<evidence type="ECO:0000313" key="3">
    <source>
        <dbReference type="EMBL" id="PHH81543.1"/>
    </source>
</evidence>
<feature type="region of interest" description="Disordered" evidence="1">
    <location>
        <begin position="38"/>
        <end position="58"/>
    </location>
</feature>
<keyword evidence="2" id="KW-0732">Signal</keyword>
<feature type="compositionally biased region" description="Basic and acidic residues" evidence="1">
    <location>
        <begin position="46"/>
        <end position="58"/>
    </location>
</feature>
<gene>
    <name evidence="3" type="ORF">CDD82_515</name>
</gene>
<dbReference type="OrthoDB" id="4927169at2759"/>
<evidence type="ECO:0000256" key="2">
    <source>
        <dbReference type="SAM" id="SignalP"/>
    </source>
</evidence>
<dbReference type="AlphaFoldDB" id="A0A2C5ZNZ3"/>
<dbReference type="EMBL" id="NJEU01000112">
    <property type="protein sequence ID" value="PHH81543.1"/>
    <property type="molecule type" value="Genomic_DNA"/>
</dbReference>
<accession>A0A2C5ZNZ3</accession>
<comment type="caution">
    <text evidence="3">The sequence shown here is derived from an EMBL/GenBank/DDBJ whole genome shotgun (WGS) entry which is preliminary data.</text>
</comment>
<evidence type="ECO:0000313" key="4">
    <source>
        <dbReference type="Proteomes" id="UP000224854"/>
    </source>
</evidence>
<proteinExistence type="predicted"/>
<dbReference type="Proteomes" id="UP000224854">
    <property type="component" value="Unassembled WGS sequence"/>
</dbReference>
<feature type="chain" id="PRO_5012541687" evidence="2">
    <location>
        <begin position="20"/>
        <end position="462"/>
    </location>
</feature>
<feature type="signal peptide" evidence="2">
    <location>
        <begin position="1"/>
        <end position="19"/>
    </location>
</feature>
<reference evidence="3 4" key="1">
    <citation type="submission" date="2017-06" db="EMBL/GenBank/DDBJ databases">
        <title>Ant-infecting Ophiocordyceps genomes reveal a high diversity of potential behavioral manipulation genes and a possible major role for enterotoxins.</title>
        <authorList>
            <person name="De Bekker C."/>
            <person name="Evans H.C."/>
            <person name="Brachmann A."/>
            <person name="Hughes D.P."/>
        </authorList>
    </citation>
    <scope>NUCLEOTIDE SEQUENCE [LARGE SCALE GENOMIC DNA]</scope>
    <source>
        <strain evidence="3 4">1348a</strain>
    </source>
</reference>
<evidence type="ECO:0000256" key="1">
    <source>
        <dbReference type="SAM" id="MobiDB-lite"/>
    </source>
</evidence>
<protein>
    <submittedName>
        <fullName evidence="3">Uncharacterized protein</fullName>
    </submittedName>
</protein>
<organism evidence="3 4">
    <name type="scientific">Ophiocordyceps australis</name>
    <dbReference type="NCBI Taxonomy" id="1399860"/>
    <lineage>
        <taxon>Eukaryota</taxon>
        <taxon>Fungi</taxon>
        <taxon>Dikarya</taxon>
        <taxon>Ascomycota</taxon>
        <taxon>Pezizomycotina</taxon>
        <taxon>Sordariomycetes</taxon>
        <taxon>Hypocreomycetidae</taxon>
        <taxon>Hypocreales</taxon>
        <taxon>Ophiocordycipitaceae</taxon>
        <taxon>Ophiocordyceps</taxon>
    </lineage>
</organism>